<dbReference type="AlphaFoldDB" id="A0A482EVN4"/>
<keyword evidence="1" id="KW-0614">Plasmid</keyword>
<accession>A0A482EVN4</accession>
<organism evidence="1">
    <name type="scientific">Salmonella sp</name>
    <dbReference type="NCBI Taxonomy" id="599"/>
    <lineage>
        <taxon>Bacteria</taxon>
        <taxon>Pseudomonadati</taxon>
        <taxon>Pseudomonadota</taxon>
        <taxon>Gammaproteobacteria</taxon>
        <taxon>Enterobacterales</taxon>
        <taxon>Enterobacteriaceae</taxon>
        <taxon>Salmonella</taxon>
    </lineage>
</organism>
<dbReference type="EMBL" id="MK356558">
    <property type="protein sequence ID" value="QBM91502.1"/>
    <property type="molecule type" value="Genomic_DNA"/>
</dbReference>
<sequence>MNLSISKATRVALDIAELVGSRHGNALRTIRNMMVSGVIRETQNEFVERINNLGKVVKRSGLCLRRRARKTRQHCCRRAPSRIYRPVGGSLARTSRRMPGTVKIKKAELAEMAQCISLSMNAGSTLLMPV</sequence>
<reference evidence="1" key="1">
    <citation type="submission" date="2019-01" db="EMBL/GenBank/DDBJ databases">
        <title>Salmonella strain 1423 plasmid sequences.</title>
        <authorList>
            <person name="Chen K."/>
            <person name="Chen S."/>
        </authorList>
    </citation>
    <scope>NUCLEOTIDE SEQUENCE</scope>
    <source>
        <strain evidence="1">Sa1423</strain>
        <plasmid evidence="1">pSa1423-160k</plasmid>
    </source>
</reference>
<geneLocation type="plasmid" evidence="1">
    <name>pSa1423-160k</name>
</geneLocation>
<gene>
    <name evidence="1" type="ORF">NNIBIDOC_00173</name>
</gene>
<name>A0A482EVN4_SALSP</name>
<evidence type="ECO:0000313" key="1">
    <source>
        <dbReference type="EMBL" id="QBM91502.1"/>
    </source>
</evidence>
<protein>
    <submittedName>
        <fullName evidence="1">Uncharacterized protein</fullName>
    </submittedName>
</protein>
<proteinExistence type="predicted"/>